<dbReference type="InterPro" id="IPR053137">
    <property type="entry name" value="NLR-like"/>
</dbReference>
<dbReference type="Gene3D" id="3.40.50.1580">
    <property type="entry name" value="Nucleoside phosphorylase domain"/>
    <property type="match status" value="1"/>
</dbReference>
<dbReference type="EMBL" id="JAVHJM010000003">
    <property type="protein sequence ID" value="KAK6516721.1"/>
    <property type="molecule type" value="Genomic_DNA"/>
</dbReference>
<feature type="compositionally biased region" description="Low complexity" evidence="1">
    <location>
        <begin position="352"/>
        <end position="368"/>
    </location>
</feature>
<name>A0AAN8S1A5_9PEZI</name>
<dbReference type="InterPro" id="IPR000845">
    <property type="entry name" value="Nucleoside_phosphorylase_d"/>
</dbReference>
<gene>
    <name evidence="3" type="ORF">TWF506_006613</name>
</gene>
<feature type="region of interest" description="Disordered" evidence="1">
    <location>
        <begin position="352"/>
        <end position="423"/>
    </location>
</feature>
<evidence type="ECO:0000313" key="4">
    <source>
        <dbReference type="Proteomes" id="UP001307849"/>
    </source>
</evidence>
<accession>A0AAN8S1A5</accession>
<dbReference type="SUPFAM" id="SSF53167">
    <property type="entry name" value="Purine and uridine phosphorylases"/>
    <property type="match status" value="1"/>
</dbReference>
<reference evidence="3 4" key="1">
    <citation type="submission" date="2019-10" db="EMBL/GenBank/DDBJ databases">
        <authorList>
            <person name="Palmer J.M."/>
        </authorList>
    </citation>
    <scope>NUCLEOTIDE SEQUENCE [LARGE SCALE GENOMIC DNA]</scope>
    <source>
        <strain evidence="3 4">TWF506</strain>
    </source>
</reference>
<protein>
    <recommendedName>
        <fullName evidence="2">Nucleoside phosphorylase domain-containing protein</fullName>
    </recommendedName>
</protein>
<dbReference type="Proteomes" id="UP001307849">
    <property type="component" value="Unassembled WGS sequence"/>
</dbReference>
<dbReference type="PANTHER" id="PTHR46082">
    <property type="entry name" value="ATP/GTP-BINDING PROTEIN-RELATED"/>
    <property type="match status" value="1"/>
</dbReference>
<dbReference type="GO" id="GO:0009116">
    <property type="term" value="P:nucleoside metabolic process"/>
    <property type="evidence" value="ECO:0007669"/>
    <property type="project" value="InterPro"/>
</dbReference>
<dbReference type="AlphaFoldDB" id="A0AAN8S1A5"/>
<dbReference type="InterPro" id="IPR035994">
    <property type="entry name" value="Nucleoside_phosphorylase_sf"/>
</dbReference>
<evidence type="ECO:0000256" key="1">
    <source>
        <dbReference type="SAM" id="MobiDB-lite"/>
    </source>
</evidence>
<proteinExistence type="predicted"/>
<feature type="domain" description="Nucleoside phosphorylase" evidence="2">
    <location>
        <begin position="45"/>
        <end position="292"/>
    </location>
</feature>
<dbReference type="Pfam" id="PF01048">
    <property type="entry name" value="PNP_UDP_1"/>
    <property type="match status" value="1"/>
</dbReference>
<evidence type="ECO:0000313" key="3">
    <source>
        <dbReference type="EMBL" id="KAK6516721.1"/>
    </source>
</evidence>
<organism evidence="3 4">
    <name type="scientific">Arthrobotrys conoides</name>
    <dbReference type="NCBI Taxonomy" id="74498"/>
    <lineage>
        <taxon>Eukaryota</taxon>
        <taxon>Fungi</taxon>
        <taxon>Dikarya</taxon>
        <taxon>Ascomycota</taxon>
        <taxon>Pezizomycotina</taxon>
        <taxon>Orbiliomycetes</taxon>
        <taxon>Orbiliales</taxon>
        <taxon>Orbiliaceae</taxon>
        <taxon>Arthrobotrys</taxon>
    </lineage>
</organism>
<keyword evidence="4" id="KW-1185">Reference proteome</keyword>
<evidence type="ECO:0000259" key="2">
    <source>
        <dbReference type="Pfam" id="PF01048"/>
    </source>
</evidence>
<comment type="caution">
    <text evidence="3">The sequence shown here is derived from an EMBL/GenBank/DDBJ whole genome shotgun (WGS) entry which is preliminary data.</text>
</comment>
<sequence>MTKKLSYDDYTVGWLAVLEVELDAVRLLLDNEHASLPPKGKDDNIYILGEMGAHNVVIACPAGYGTNAASHTVTNMLRTYENIRFGLLVGVGGGAPTPNNPRKDIRLGDVVVSRPEGSNGGVFQFDMGKQVDEEYKIQSHLNKPPGLLIQATKVVSSNQKLKRGEMNDYIQKAIKAAEELTDLDQPNFPGRDKDKLFKASFKHKPSAPGEDNYNCENCDDTMQEIRKDRMTTAPAVHYGTIASSNTVMRSAQRRDELRDKWGVSCFEMEAAGLMDSFPCMVIRGICDYSDGHKSKTWQPYAALTAAGYAKDLLRVIQVEEVKKVPRAVETTIPNADTNSRTPTASAVITPPTASAAITPPTASAAITPPATPKGKQRVTDNSQDVDHAKSPATPPRPQIPTTSSSTSLPGRHDKSIPEWLPPGLEFMSRDQMKGQKKRRQDVPGSGMAKAMFTYPDGSDIVLVGERDAFYLTYKHVAYQLWWCPVRAPEQHRKAVPAQWKVTDKKIETLPAKLKEDVLYLYISHPGSDENRYILPELIE</sequence>
<feature type="compositionally biased region" description="Polar residues" evidence="1">
    <location>
        <begin position="399"/>
        <end position="408"/>
    </location>
</feature>
<dbReference type="GO" id="GO:0003824">
    <property type="term" value="F:catalytic activity"/>
    <property type="evidence" value="ECO:0007669"/>
    <property type="project" value="InterPro"/>
</dbReference>
<dbReference type="PANTHER" id="PTHR46082:SF11">
    <property type="entry name" value="AAA+ ATPASE DOMAIN-CONTAINING PROTEIN-RELATED"/>
    <property type="match status" value="1"/>
</dbReference>